<proteinExistence type="predicted"/>
<protein>
    <submittedName>
        <fullName evidence="1">Uncharacterized protein</fullName>
    </submittedName>
</protein>
<accession>A0ABR4LAR1</accession>
<dbReference type="GeneID" id="98153226"/>
<dbReference type="RefSeq" id="XP_070905712.1">
    <property type="nucleotide sequence ID" value="XM_071038062.1"/>
</dbReference>
<dbReference type="EMBL" id="JBFXLR010000001">
    <property type="protein sequence ID" value="KAL2861622.1"/>
    <property type="molecule type" value="Genomic_DNA"/>
</dbReference>
<evidence type="ECO:0000313" key="2">
    <source>
        <dbReference type="Proteomes" id="UP001610444"/>
    </source>
</evidence>
<name>A0ABR4LAR1_9EURO</name>
<comment type="caution">
    <text evidence="1">The sequence shown here is derived from an EMBL/GenBank/DDBJ whole genome shotgun (WGS) entry which is preliminary data.</text>
</comment>
<gene>
    <name evidence="1" type="ORF">BJX68DRAFT_222962</name>
</gene>
<organism evidence="1 2">
    <name type="scientific">Aspergillus pseudodeflectus</name>
    <dbReference type="NCBI Taxonomy" id="176178"/>
    <lineage>
        <taxon>Eukaryota</taxon>
        <taxon>Fungi</taxon>
        <taxon>Dikarya</taxon>
        <taxon>Ascomycota</taxon>
        <taxon>Pezizomycotina</taxon>
        <taxon>Eurotiomycetes</taxon>
        <taxon>Eurotiomycetidae</taxon>
        <taxon>Eurotiales</taxon>
        <taxon>Aspergillaceae</taxon>
        <taxon>Aspergillus</taxon>
        <taxon>Aspergillus subgen. Nidulantes</taxon>
    </lineage>
</organism>
<keyword evidence="2" id="KW-1185">Reference proteome</keyword>
<dbReference type="Proteomes" id="UP001610444">
    <property type="component" value="Unassembled WGS sequence"/>
</dbReference>
<evidence type="ECO:0000313" key="1">
    <source>
        <dbReference type="EMBL" id="KAL2861622.1"/>
    </source>
</evidence>
<sequence>MYVDSGIHKLALSNLEWIFTNSKHGYSEDYPRLLLKPSTFSVSLPNRDLPQWLQLSASDIPCPLPTESGIDESPDISLECG</sequence>
<reference evidence="1 2" key="1">
    <citation type="submission" date="2024-07" db="EMBL/GenBank/DDBJ databases">
        <title>Section-level genome sequencing and comparative genomics of Aspergillus sections Usti and Cavernicolus.</title>
        <authorList>
            <consortium name="Lawrence Berkeley National Laboratory"/>
            <person name="Nybo J.L."/>
            <person name="Vesth T.C."/>
            <person name="Theobald S."/>
            <person name="Frisvad J.C."/>
            <person name="Larsen T.O."/>
            <person name="Kjaerboelling I."/>
            <person name="Rothschild-Mancinelli K."/>
            <person name="Lyhne E.K."/>
            <person name="Kogle M.E."/>
            <person name="Barry K."/>
            <person name="Clum A."/>
            <person name="Na H."/>
            <person name="Ledsgaard L."/>
            <person name="Lin J."/>
            <person name="Lipzen A."/>
            <person name="Kuo A."/>
            <person name="Riley R."/>
            <person name="Mondo S."/>
            <person name="LaButti K."/>
            <person name="Haridas S."/>
            <person name="Pangalinan J."/>
            <person name="Salamov A.A."/>
            <person name="Simmons B.A."/>
            <person name="Magnuson J.K."/>
            <person name="Chen J."/>
            <person name="Drula E."/>
            <person name="Henrissat B."/>
            <person name="Wiebenga A."/>
            <person name="Lubbers R.J."/>
            <person name="Gomes A.C."/>
            <person name="Macurrencykelacurrency M.R."/>
            <person name="Stajich J."/>
            <person name="Grigoriev I.V."/>
            <person name="Mortensen U.H."/>
            <person name="De vries R.P."/>
            <person name="Baker S.E."/>
            <person name="Andersen M.R."/>
        </authorList>
    </citation>
    <scope>NUCLEOTIDE SEQUENCE [LARGE SCALE GENOMIC DNA]</scope>
    <source>
        <strain evidence="1 2">CBS 756.74</strain>
    </source>
</reference>